<comment type="caution">
    <text evidence="1">The sequence shown here is derived from an EMBL/GenBank/DDBJ whole genome shotgun (WGS) entry which is preliminary data.</text>
</comment>
<sequence>MEYEEDNSCCYFHPKEVTVGVCALCLKERLLILASKQGQIPLKSTKKTGRIHNRKPPVNLSRIFDLGSILHRLQFGHRKSDLSNHDTSTSQEDLADSFISIKFEDNGAASWDKGTSSNVPPLEPLNMSYSTHNLKKEPIMVKSVKEHAKPRAVLRWRKRIGHLSQLIQQKSSSKANVCHAGSKVVKARKGWIRVP</sequence>
<name>A0A9Q0GTS7_9MAGN</name>
<reference evidence="1" key="1">
    <citation type="journal article" date="2023" name="Plant J.">
        <title>The genome of the king protea, Protea cynaroides.</title>
        <authorList>
            <person name="Chang J."/>
            <person name="Duong T.A."/>
            <person name="Schoeman C."/>
            <person name="Ma X."/>
            <person name="Roodt D."/>
            <person name="Barker N."/>
            <person name="Li Z."/>
            <person name="Van de Peer Y."/>
            <person name="Mizrachi E."/>
        </authorList>
    </citation>
    <scope>NUCLEOTIDE SEQUENCE</scope>
    <source>
        <tissue evidence="1">Young leaves</tissue>
    </source>
</reference>
<gene>
    <name evidence="1" type="ORF">NE237_030217</name>
</gene>
<protein>
    <submittedName>
        <fullName evidence="1">Uncharacterized protein</fullName>
    </submittedName>
</protein>
<dbReference type="PANTHER" id="PTHR35995">
    <property type="entry name" value="OS04G0690500 PROTEIN"/>
    <property type="match status" value="1"/>
</dbReference>
<evidence type="ECO:0000313" key="2">
    <source>
        <dbReference type="Proteomes" id="UP001141806"/>
    </source>
</evidence>
<accession>A0A9Q0GTS7</accession>
<organism evidence="1 2">
    <name type="scientific">Protea cynaroides</name>
    <dbReference type="NCBI Taxonomy" id="273540"/>
    <lineage>
        <taxon>Eukaryota</taxon>
        <taxon>Viridiplantae</taxon>
        <taxon>Streptophyta</taxon>
        <taxon>Embryophyta</taxon>
        <taxon>Tracheophyta</taxon>
        <taxon>Spermatophyta</taxon>
        <taxon>Magnoliopsida</taxon>
        <taxon>Proteales</taxon>
        <taxon>Proteaceae</taxon>
        <taxon>Protea</taxon>
    </lineage>
</organism>
<keyword evidence="2" id="KW-1185">Reference proteome</keyword>
<dbReference type="EMBL" id="JAMYWD010000012">
    <property type="protein sequence ID" value="KAJ4953385.1"/>
    <property type="molecule type" value="Genomic_DNA"/>
</dbReference>
<dbReference type="OrthoDB" id="1924480at2759"/>
<proteinExistence type="predicted"/>
<evidence type="ECO:0000313" key="1">
    <source>
        <dbReference type="EMBL" id="KAJ4953385.1"/>
    </source>
</evidence>
<dbReference type="AlphaFoldDB" id="A0A9Q0GTS7"/>
<dbReference type="Proteomes" id="UP001141806">
    <property type="component" value="Unassembled WGS sequence"/>
</dbReference>
<dbReference type="PANTHER" id="PTHR35995:SF1">
    <property type="entry name" value="OS04G0690500 PROTEIN"/>
    <property type="match status" value="1"/>
</dbReference>